<dbReference type="EMBL" id="KV426444">
    <property type="protein sequence ID" value="KZV80827.1"/>
    <property type="molecule type" value="Genomic_DNA"/>
</dbReference>
<feature type="region of interest" description="Disordered" evidence="1">
    <location>
        <begin position="110"/>
        <end position="135"/>
    </location>
</feature>
<evidence type="ECO:0000256" key="1">
    <source>
        <dbReference type="SAM" id="MobiDB-lite"/>
    </source>
</evidence>
<name>A0A165BKW0_EXIGL</name>
<dbReference type="AlphaFoldDB" id="A0A165BKW0"/>
<dbReference type="Proteomes" id="UP000077266">
    <property type="component" value="Unassembled WGS sequence"/>
</dbReference>
<feature type="region of interest" description="Disordered" evidence="1">
    <location>
        <begin position="1"/>
        <end position="26"/>
    </location>
</feature>
<gene>
    <name evidence="2" type="ORF">EXIGLDRAFT_845205</name>
</gene>
<feature type="compositionally biased region" description="Basic and acidic residues" evidence="1">
    <location>
        <begin position="1"/>
        <end position="19"/>
    </location>
</feature>
<keyword evidence="3" id="KW-1185">Reference proteome</keyword>
<reference evidence="2 3" key="1">
    <citation type="journal article" date="2016" name="Mol. Biol. Evol.">
        <title>Comparative Genomics of Early-Diverging Mushroom-Forming Fungi Provides Insights into the Origins of Lignocellulose Decay Capabilities.</title>
        <authorList>
            <person name="Nagy L.G."/>
            <person name="Riley R."/>
            <person name="Tritt A."/>
            <person name="Adam C."/>
            <person name="Daum C."/>
            <person name="Floudas D."/>
            <person name="Sun H."/>
            <person name="Yadav J.S."/>
            <person name="Pangilinan J."/>
            <person name="Larsson K.H."/>
            <person name="Matsuura K."/>
            <person name="Barry K."/>
            <person name="Labutti K."/>
            <person name="Kuo R."/>
            <person name="Ohm R.A."/>
            <person name="Bhattacharya S.S."/>
            <person name="Shirouzu T."/>
            <person name="Yoshinaga Y."/>
            <person name="Martin F.M."/>
            <person name="Grigoriev I.V."/>
            <person name="Hibbett D.S."/>
        </authorList>
    </citation>
    <scope>NUCLEOTIDE SEQUENCE [LARGE SCALE GENOMIC DNA]</scope>
    <source>
        <strain evidence="2 3">HHB12029</strain>
    </source>
</reference>
<evidence type="ECO:0000313" key="3">
    <source>
        <dbReference type="Proteomes" id="UP000077266"/>
    </source>
</evidence>
<dbReference type="InParanoid" id="A0A165BKW0"/>
<evidence type="ECO:0000313" key="2">
    <source>
        <dbReference type="EMBL" id="KZV80827.1"/>
    </source>
</evidence>
<accession>A0A165BKW0</accession>
<proteinExistence type="predicted"/>
<protein>
    <submittedName>
        <fullName evidence="2">Uncharacterized protein</fullName>
    </submittedName>
</protein>
<organism evidence="2 3">
    <name type="scientific">Exidia glandulosa HHB12029</name>
    <dbReference type="NCBI Taxonomy" id="1314781"/>
    <lineage>
        <taxon>Eukaryota</taxon>
        <taxon>Fungi</taxon>
        <taxon>Dikarya</taxon>
        <taxon>Basidiomycota</taxon>
        <taxon>Agaricomycotina</taxon>
        <taxon>Agaricomycetes</taxon>
        <taxon>Auriculariales</taxon>
        <taxon>Exidiaceae</taxon>
        <taxon>Exidia</taxon>
    </lineage>
</organism>
<sequence>MDTLHDDAPNSSRLLHDSRSNAQSSRVPSIVHACHDIKYGNAWPFDNFLDGDRLAADASIVGRSRARSFKTQHGSRDVQDARSTLLGVLGDAGARSALPSADKNISPCRALQQHVKRRQRRSSNAPRASSRHELVPPRHVIAAHWTIRFALNPLLRRVEPSSCSRRRRLAQAPDVRRAMGVYNCSSNIPRASLTSAHTRLGLRARIERAWYKSFPLTPNGQETR</sequence>